<dbReference type="Proteomes" id="UP001159042">
    <property type="component" value="Unassembled WGS sequence"/>
</dbReference>
<accession>A0AAV8WEE6</accession>
<sequence length="148" mass="17057">MNLENVAGDYNKYCDVDIHSKLMPINEQIENMLARLEEFQTMILFVKQDGTDSRDILTSIANYSNELNDLFNKIDTMERLVTHIKSNLDKVEDDVEKAEVEFGCNDSKKKVTSIFTPLFKKATEKKQLSPSLGLFKVEDYFEQETSTT</sequence>
<gene>
    <name evidence="2" type="ORF">NQ315_000742</name>
</gene>
<name>A0AAV8WEE6_9CUCU</name>
<evidence type="ECO:0000256" key="1">
    <source>
        <dbReference type="SAM" id="Coils"/>
    </source>
</evidence>
<dbReference type="PANTHER" id="PTHR16230:SF3">
    <property type="entry name" value="BIOGENESIS OF LYSOSOMAL ORGANELLES COMPLEX-1, SUBUNIT 4, CAPPUCCINO"/>
    <property type="match status" value="1"/>
</dbReference>
<dbReference type="GO" id="GO:0031083">
    <property type="term" value="C:BLOC-1 complex"/>
    <property type="evidence" value="ECO:0007669"/>
    <property type="project" value="TreeGrafter"/>
</dbReference>
<organism evidence="2 3">
    <name type="scientific">Exocentrus adspersus</name>
    <dbReference type="NCBI Taxonomy" id="1586481"/>
    <lineage>
        <taxon>Eukaryota</taxon>
        <taxon>Metazoa</taxon>
        <taxon>Ecdysozoa</taxon>
        <taxon>Arthropoda</taxon>
        <taxon>Hexapoda</taxon>
        <taxon>Insecta</taxon>
        <taxon>Pterygota</taxon>
        <taxon>Neoptera</taxon>
        <taxon>Endopterygota</taxon>
        <taxon>Coleoptera</taxon>
        <taxon>Polyphaga</taxon>
        <taxon>Cucujiformia</taxon>
        <taxon>Chrysomeloidea</taxon>
        <taxon>Cerambycidae</taxon>
        <taxon>Lamiinae</taxon>
        <taxon>Acanthocinini</taxon>
        <taxon>Exocentrus</taxon>
    </lineage>
</organism>
<comment type="caution">
    <text evidence="2">The sequence shown here is derived from an EMBL/GenBank/DDBJ whole genome shotgun (WGS) entry which is preliminary data.</text>
</comment>
<keyword evidence="1" id="KW-0175">Coiled coil</keyword>
<dbReference type="EMBL" id="JANEYG010000002">
    <property type="protein sequence ID" value="KAJ8924592.1"/>
    <property type="molecule type" value="Genomic_DNA"/>
</dbReference>
<dbReference type="AlphaFoldDB" id="A0AAV8WEE6"/>
<reference evidence="2 3" key="1">
    <citation type="journal article" date="2023" name="Insect Mol. Biol.">
        <title>Genome sequencing provides insights into the evolution of gene families encoding plant cell wall-degrading enzymes in longhorned beetles.</title>
        <authorList>
            <person name="Shin N.R."/>
            <person name="Okamura Y."/>
            <person name="Kirsch R."/>
            <person name="Pauchet Y."/>
        </authorList>
    </citation>
    <scope>NUCLEOTIDE SEQUENCE [LARGE SCALE GENOMIC DNA]</scope>
    <source>
        <strain evidence="2">EAD_L_NR</strain>
    </source>
</reference>
<dbReference type="InterPro" id="IPR024857">
    <property type="entry name" value="Cappuccino"/>
</dbReference>
<dbReference type="PANTHER" id="PTHR16230">
    <property type="entry name" value="CAPPUCCINO"/>
    <property type="match status" value="1"/>
</dbReference>
<evidence type="ECO:0000313" key="3">
    <source>
        <dbReference type="Proteomes" id="UP001159042"/>
    </source>
</evidence>
<keyword evidence="3" id="KW-1185">Reference proteome</keyword>
<proteinExistence type="predicted"/>
<protein>
    <submittedName>
        <fullName evidence="2">Uncharacterized protein</fullName>
    </submittedName>
</protein>
<evidence type="ECO:0000313" key="2">
    <source>
        <dbReference type="EMBL" id="KAJ8924592.1"/>
    </source>
</evidence>
<feature type="coiled-coil region" evidence="1">
    <location>
        <begin position="60"/>
        <end position="101"/>
    </location>
</feature>